<reference evidence="7" key="1">
    <citation type="submission" date="2023-08" db="EMBL/GenBank/DDBJ databases">
        <title>Draft sequence of the Babesia gibsoni genome.</title>
        <authorList>
            <person name="Yamagishi J.Y."/>
            <person name="Xuan X.X."/>
        </authorList>
    </citation>
    <scope>NUCLEOTIDE SEQUENCE</scope>
    <source>
        <strain evidence="7">Azabu</strain>
    </source>
</reference>
<dbReference type="PANTHER" id="PTHR16557:SF2">
    <property type="entry name" value="NUCLEIC ACID DIOXYGENASE ALKBH1"/>
    <property type="match status" value="1"/>
</dbReference>
<feature type="binding site" evidence="5">
    <location>
        <position position="205"/>
    </location>
    <ligand>
        <name>Fe cation</name>
        <dbReference type="ChEBI" id="CHEBI:24875"/>
        <note>catalytic</note>
    </ligand>
</feature>
<protein>
    <submittedName>
        <fullName evidence="7">Alkylated DNA repair protein AlkB like protein</fullName>
    </submittedName>
</protein>
<keyword evidence="8" id="KW-1185">Reference proteome</keyword>
<dbReference type="GO" id="GO:0035516">
    <property type="term" value="F:broad specificity oxidative DNA demethylase activity"/>
    <property type="evidence" value="ECO:0007669"/>
    <property type="project" value="TreeGrafter"/>
</dbReference>
<sequence length="261" mass="29434">MYGGSSVGRANAVFTEVRNTPLDCLNTEGFRCRIREAIMQSYDDETHITDDDEATVSKNAPVDCMYHVHFLSSADVKESDMAEIYSFEGFPGLYLIRNYFTKMQCNMLLWKTLSEYINPPSNSNLSQLDGSLTDKIWPSDNFKKFKWATIGHMYDWGSRSYKGYSEFPKLLVDVSQPLLSHFDTQYEPDAAIINCYTKGYFLRLHKDDAEETDDAVINISLGAPAIFAVGGKDQNTVPVSMLVDSGSVVLMARESRFCLHG</sequence>
<dbReference type="GO" id="GO:0005737">
    <property type="term" value="C:cytoplasm"/>
    <property type="evidence" value="ECO:0007669"/>
    <property type="project" value="TreeGrafter"/>
</dbReference>
<evidence type="ECO:0000259" key="6">
    <source>
        <dbReference type="Pfam" id="PF13532"/>
    </source>
</evidence>
<name>A0AAD8LSG5_BABGI</name>
<evidence type="ECO:0000256" key="5">
    <source>
        <dbReference type="PIRSR" id="PIRSR604574-2"/>
    </source>
</evidence>
<keyword evidence="2" id="KW-0223">Dioxygenase</keyword>
<dbReference type="EMBL" id="JAVEPI010000003">
    <property type="protein sequence ID" value="KAK1442975.1"/>
    <property type="molecule type" value="Genomic_DNA"/>
</dbReference>
<dbReference type="GO" id="GO:0035515">
    <property type="term" value="F:oxidative RNA demethylase activity"/>
    <property type="evidence" value="ECO:0007669"/>
    <property type="project" value="TreeGrafter"/>
</dbReference>
<keyword evidence="3" id="KW-0560">Oxidoreductase</keyword>
<evidence type="ECO:0000313" key="8">
    <source>
        <dbReference type="Proteomes" id="UP001230268"/>
    </source>
</evidence>
<dbReference type="SUPFAM" id="SSF51197">
    <property type="entry name" value="Clavaminate synthase-like"/>
    <property type="match status" value="1"/>
</dbReference>
<evidence type="ECO:0000313" key="7">
    <source>
        <dbReference type="EMBL" id="KAK1442975.1"/>
    </source>
</evidence>
<organism evidence="7 8">
    <name type="scientific">Babesia gibsoni</name>
    <dbReference type="NCBI Taxonomy" id="33632"/>
    <lineage>
        <taxon>Eukaryota</taxon>
        <taxon>Sar</taxon>
        <taxon>Alveolata</taxon>
        <taxon>Apicomplexa</taxon>
        <taxon>Aconoidasida</taxon>
        <taxon>Piroplasmida</taxon>
        <taxon>Babesiidae</taxon>
        <taxon>Babesia</taxon>
    </lineage>
</organism>
<dbReference type="InterPro" id="IPR004574">
    <property type="entry name" value="Alkb"/>
</dbReference>
<dbReference type="Proteomes" id="UP001230268">
    <property type="component" value="Unassembled WGS sequence"/>
</dbReference>
<dbReference type="AlphaFoldDB" id="A0AAD8LSG5"/>
<keyword evidence="4 5" id="KW-0408">Iron</keyword>
<evidence type="ECO:0000256" key="1">
    <source>
        <dbReference type="ARBA" id="ARBA00022723"/>
    </source>
</evidence>
<feature type="binding site" evidence="5">
    <location>
        <position position="260"/>
    </location>
    <ligand>
        <name>Fe cation</name>
        <dbReference type="ChEBI" id="CHEBI:24875"/>
        <note>catalytic</note>
    </ligand>
</feature>
<accession>A0AAD8LSG5</accession>
<dbReference type="GO" id="GO:0035513">
    <property type="term" value="P:oxidative RNA demethylation"/>
    <property type="evidence" value="ECO:0007669"/>
    <property type="project" value="TreeGrafter"/>
</dbReference>
<feature type="domain" description="Alpha-ketoglutarate-dependent dioxygenase AlkB-like" evidence="6">
    <location>
        <begin position="92"/>
        <end position="261"/>
    </location>
</feature>
<dbReference type="Gene3D" id="2.60.120.590">
    <property type="entry name" value="Alpha-ketoglutarate-dependent dioxygenase AlkB-like"/>
    <property type="match status" value="1"/>
</dbReference>
<evidence type="ECO:0000256" key="4">
    <source>
        <dbReference type="ARBA" id="ARBA00023004"/>
    </source>
</evidence>
<dbReference type="GO" id="GO:0008198">
    <property type="term" value="F:ferrous iron binding"/>
    <property type="evidence" value="ECO:0007669"/>
    <property type="project" value="TreeGrafter"/>
</dbReference>
<evidence type="ECO:0000256" key="2">
    <source>
        <dbReference type="ARBA" id="ARBA00022964"/>
    </source>
</evidence>
<comment type="caution">
    <text evidence="7">The sequence shown here is derived from an EMBL/GenBank/DDBJ whole genome shotgun (WGS) entry which is preliminary data.</text>
</comment>
<evidence type="ECO:0000256" key="3">
    <source>
        <dbReference type="ARBA" id="ARBA00023002"/>
    </source>
</evidence>
<dbReference type="PANTHER" id="PTHR16557">
    <property type="entry name" value="ALKYLATED DNA REPAIR PROTEIN ALKB-RELATED"/>
    <property type="match status" value="1"/>
</dbReference>
<gene>
    <name evidence="7" type="ORF">BgAZ_304930</name>
</gene>
<keyword evidence="1 5" id="KW-0479">Metal-binding</keyword>
<feature type="binding site" evidence="5">
    <location>
        <position position="207"/>
    </location>
    <ligand>
        <name>Fe cation</name>
        <dbReference type="ChEBI" id="CHEBI:24875"/>
        <note>catalytic</note>
    </ligand>
</feature>
<proteinExistence type="predicted"/>
<comment type="cofactor">
    <cofactor evidence="5">
        <name>Fe(2+)</name>
        <dbReference type="ChEBI" id="CHEBI:29033"/>
    </cofactor>
    <text evidence="5">Binds 1 Fe(2+) ion per subunit.</text>
</comment>
<dbReference type="Pfam" id="PF13532">
    <property type="entry name" value="2OG-FeII_Oxy_2"/>
    <property type="match status" value="1"/>
</dbReference>
<dbReference type="InterPro" id="IPR037151">
    <property type="entry name" value="AlkB-like_sf"/>
</dbReference>
<dbReference type="InterPro" id="IPR027450">
    <property type="entry name" value="AlkB-like"/>
</dbReference>